<dbReference type="InterPro" id="IPR052892">
    <property type="entry name" value="NA-targeting_endonuclease"/>
</dbReference>
<reference evidence="2 3" key="1">
    <citation type="submission" date="2017-06" db="EMBL/GenBank/DDBJ databases">
        <title>Genome sequencing of cyanobaciteial culture collection at National Institute for Environmental Studies (NIES).</title>
        <authorList>
            <person name="Hirose Y."/>
            <person name="Shimura Y."/>
            <person name="Fujisawa T."/>
            <person name="Nakamura Y."/>
            <person name="Kawachi M."/>
        </authorList>
    </citation>
    <scope>NUCLEOTIDE SEQUENCE [LARGE SCALE GENOMIC DNA]</scope>
    <source>
        <strain evidence="2 3">NIES-37</strain>
        <plasmid evidence="3">Plasmid3 dna</plasmid>
    </source>
</reference>
<keyword evidence="2" id="KW-0255">Endonuclease</keyword>
<dbReference type="Proteomes" id="UP000218785">
    <property type="component" value="Plasmid plasmid3"/>
</dbReference>
<keyword evidence="3" id="KW-1185">Reference proteome</keyword>
<evidence type="ECO:0000313" key="2">
    <source>
        <dbReference type="EMBL" id="BAZ03268.1"/>
    </source>
</evidence>
<dbReference type="GO" id="GO:0004519">
    <property type="term" value="F:endonuclease activity"/>
    <property type="evidence" value="ECO:0007669"/>
    <property type="project" value="UniProtKB-KW"/>
</dbReference>
<dbReference type="Pfam" id="PF01844">
    <property type="entry name" value="HNH"/>
    <property type="match status" value="1"/>
</dbReference>
<dbReference type="PANTHER" id="PTHR33877">
    <property type="entry name" value="SLL1193 PROTEIN"/>
    <property type="match status" value="1"/>
</dbReference>
<evidence type="ECO:0000313" key="3">
    <source>
        <dbReference type="Proteomes" id="UP000218785"/>
    </source>
</evidence>
<sequence length="143" mass="15920">MSSGSISDELRAKIRAQAGDHCGYCLSLQKYVLGILEIEHIIPTAKGGTNEEENLWLACRLCNSYKGVQTEAVDPLTGRTVKLFNPRQQKWSQHFQWSEDGSQIIGCTACGRATVVALQLNNIIAVTVRQQWVIAGWHPPQDR</sequence>
<dbReference type="InterPro" id="IPR002711">
    <property type="entry name" value="HNH"/>
</dbReference>
<dbReference type="RefSeq" id="WP_096585499.1">
    <property type="nucleotide sequence ID" value="NZ_CAWNJS010000004.1"/>
</dbReference>
<dbReference type="SMART" id="SM00507">
    <property type="entry name" value="HNHc"/>
    <property type="match status" value="1"/>
</dbReference>
<name>A0A1Z4NC17_9CYAN</name>
<proteinExistence type="predicted"/>
<keyword evidence="2" id="KW-0614">Plasmid</keyword>
<dbReference type="CDD" id="cd00085">
    <property type="entry name" value="HNHc"/>
    <property type="match status" value="1"/>
</dbReference>
<dbReference type="GO" id="GO:0003676">
    <property type="term" value="F:nucleic acid binding"/>
    <property type="evidence" value="ECO:0007669"/>
    <property type="project" value="InterPro"/>
</dbReference>
<dbReference type="PANTHER" id="PTHR33877:SF1">
    <property type="entry name" value="TYPE IV METHYL-DIRECTED RESTRICTION ENZYME ECOKMCRA"/>
    <property type="match status" value="1"/>
</dbReference>
<dbReference type="EMBL" id="AP018251">
    <property type="protein sequence ID" value="BAZ03268.1"/>
    <property type="molecule type" value="Genomic_DNA"/>
</dbReference>
<keyword evidence="2" id="KW-0378">Hydrolase</keyword>
<dbReference type="AlphaFoldDB" id="A0A1Z4NC17"/>
<protein>
    <submittedName>
        <fullName evidence="2">HNH endonuclease</fullName>
    </submittedName>
</protein>
<feature type="domain" description="HNH nuclease" evidence="1">
    <location>
        <begin position="9"/>
        <end position="64"/>
    </location>
</feature>
<evidence type="ECO:0000259" key="1">
    <source>
        <dbReference type="SMART" id="SM00507"/>
    </source>
</evidence>
<dbReference type="Gene3D" id="1.10.30.50">
    <property type="match status" value="1"/>
</dbReference>
<geneLocation type="plasmid" evidence="3">
    <name>Plasmid3 dna</name>
</geneLocation>
<gene>
    <name evidence="2" type="ORF">NIES37_72810</name>
</gene>
<organism evidence="2 3">
    <name type="scientific">Tolypothrix tenuis PCC 7101</name>
    <dbReference type="NCBI Taxonomy" id="231146"/>
    <lineage>
        <taxon>Bacteria</taxon>
        <taxon>Bacillati</taxon>
        <taxon>Cyanobacteriota</taxon>
        <taxon>Cyanophyceae</taxon>
        <taxon>Nostocales</taxon>
        <taxon>Tolypothrichaceae</taxon>
        <taxon>Tolypothrix</taxon>
    </lineage>
</organism>
<dbReference type="GO" id="GO:0008270">
    <property type="term" value="F:zinc ion binding"/>
    <property type="evidence" value="ECO:0007669"/>
    <property type="project" value="InterPro"/>
</dbReference>
<keyword evidence="2" id="KW-0540">Nuclease</keyword>
<dbReference type="InterPro" id="IPR003615">
    <property type="entry name" value="HNH_nuc"/>
</dbReference>
<accession>A0A1Z4NC17</accession>
<dbReference type="KEGG" id="ttq:NIES37_72810"/>